<name>A0A7U2I305_PHANO</name>
<dbReference type="VEuPathDB" id="FungiDB:JI435_068010"/>
<dbReference type="RefSeq" id="XP_001797163.1">
    <property type="nucleotide sequence ID" value="XM_001797111.1"/>
</dbReference>
<organism evidence="2 3">
    <name type="scientific">Phaeosphaeria nodorum (strain SN15 / ATCC MYA-4574 / FGSC 10173)</name>
    <name type="common">Glume blotch fungus</name>
    <name type="synonym">Parastagonospora nodorum</name>
    <dbReference type="NCBI Taxonomy" id="321614"/>
    <lineage>
        <taxon>Eukaryota</taxon>
        <taxon>Fungi</taxon>
        <taxon>Dikarya</taxon>
        <taxon>Ascomycota</taxon>
        <taxon>Pezizomycotina</taxon>
        <taxon>Dothideomycetes</taxon>
        <taxon>Pleosporomycetidae</taxon>
        <taxon>Pleosporales</taxon>
        <taxon>Pleosporineae</taxon>
        <taxon>Phaeosphaeriaceae</taxon>
        <taxon>Parastagonospora</taxon>
    </lineage>
</organism>
<evidence type="ECO:0000313" key="3">
    <source>
        <dbReference type="Proteomes" id="UP000663193"/>
    </source>
</evidence>
<dbReference type="Proteomes" id="UP000663193">
    <property type="component" value="Chromosome 10"/>
</dbReference>
<dbReference type="OrthoDB" id="5313288at2759"/>
<dbReference type="EMBL" id="CP069032">
    <property type="protein sequence ID" value="QRC99868.1"/>
    <property type="molecule type" value="Genomic_DNA"/>
</dbReference>
<dbReference type="OMA" id="FAKMTMT"/>
<gene>
    <name evidence="2" type="ORF">JI435_068010</name>
</gene>
<sequence>MPRLVDLPLEILLEILSYNALTQSRLPTAPHPLNALALTNKHLHTVVEEYCRNRLKKYANFTPPRSRAFSCRRRWLGETCQFCKRKSMRRAILYGSLTCCRMCDKQYFPKMTMTQAHKAHSLSKLDLFTPNALHPELPPLISGLYTVMGSPAIMLLEADVRAREAHIKARLGAKADKSMRRRPAAHDRIVNHMGLHYSPNRGWSRAPSMSSAALEKAAKSMQTEEGRREYVRKALAKEWEALGQGGGKGTQGEPLEIEDEDEDEEVEELMYAAAGWEYEM</sequence>
<dbReference type="KEGG" id="pno:SNOG_06801"/>
<dbReference type="AlphaFoldDB" id="A0A7U2I305"/>
<evidence type="ECO:0000256" key="1">
    <source>
        <dbReference type="SAM" id="MobiDB-lite"/>
    </source>
</evidence>
<reference evidence="3" key="1">
    <citation type="journal article" date="2021" name="BMC Genomics">
        <title>Chromosome-level genome assembly and manually-curated proteome of model necrotroph Parastagonospora nodorum Sn15 reveals a genome-wide trove of candidate effector homologs, and redundancy of virulence-related functions within an accessory chromosome.</title>
        <authorList>
            <person name="Bertazzoni S."/>
            <person name="Jones D.A.B."/>
            <person name="Phan H.T."/>
            <person name="Tan K.-C."/>
            <person name="Hane J.K."/>
        </authorList>
    </citation>
    <scope>NUCLEOTIDE SEQUENCE [LARGE SCALE GENOMIC DNA]</scope>
    <source>
        <strain evidence="3">SN15 / ATCC MYA-4574 / FGSC 10173)</strain>
    </source>
</reference>
<feature type="compositionally biased region" description="Acidic residues" evidence="1">
    <location>
        <begin position="255"/>
        <end position="264"/>
    </location>
</feature>
<evidence type="ECO:0008006" key="4">
    <source>
        <dbReference type="Google" id="ProtNLM"/>
    </source>
</evidence>
<evidence type="ECO:0000313" key="2">
    <source>
        <dbReference type="EMBL" id="QRC99868.1"/>
    </source>
</evidence>
<feature type="region of interest" description="Disordered" evidence="1">
    <location>
        <begin position="241"/>
        <end position="264"/>
    </location>
</feature>
<protein>
    <recommendedName>
        <fullName evidence="4">F-box domain-containing protein</fullName>
    </recommendedName>
</protein>
<keyword evidence="3" id="KW-1185">Reference proteome</keyword>
<accession>A0A7U2I305</accession>
<proteinExistence type="predicted"/>